<gene>
    <name evidence="1" type="ORF">DB43_DY00350</name>
</gene>
<dbReference type="Proteomes" id="UP000031307">
    <property type="component" value="Unassembled WGS sequence"/>
</dbReference>
<dbReference type="Pfam" id="PF07366">
    <property type="entry name" value="SnoaL"/>
    <property type="match status" value="1"/>
</dbReference>
<dbReference type="SUPFAM" id="SSF54427">
    <property type="entry name" value="NTF2-like"/>
    <property type="match status" value="1"/>
</dbReference>
<evidence type="ECO:0000313" key="1">
    <source>
        <dbReference type="EMBL" id="KIA78484.1"/>
    </source>
</evidence>
<protein>
    <recommendedName>
        <fullName evidence="3">SnoaL-like domain-containing protein</fullName>
    </recommendedName>
</protein>
<evidence type="ECO:0008006" key="3">
    <source>
        <dbReference type="Google" id="ProtNLM"/>
    </source>
</evidence>
<dbReference type="OMA" id="NERAEQD"/>
<dbReference type="InterPro" id="IPR009959">
    <property type="entry name" value="Cyclase_SnoaL-like"/>
</dbReference>
<dbReference type="PATRIC" id="fig|83552.4.peg.322"/>
<organism evidence="1 2">
    <name type="scientific">Parachlamydia acanthamoebae</name>
    <dbReference type="NCBI Taxonomy" id="83552"/>
    <lineage>
        <taxon>Bacteria</taxon>
        <taxon>Pseudomonadati</taxon>
        <taxon>Chlamydiota</taxon>
        <taxon>Chlamydiia</taxon>
        <taxon>Parachlamydiales</taxon>
        <taxon>Parachlamydiaceae</taxon>
        <taxon>Parachlamydia</taxon>
    </lineage>
</organism>
<proteinExistence type="predicted"/>
<name>A0A0C1EQL2_9BACT</name>
<evidence type="ECO:0000313" key="2">
    <source>
        <dbReference type="Proteomes" id="UP000031307"/>
    </source>
</evidence>
<accession>A0A0C1EQL2</accession>
<reference evidence="1 2" key="1">
    <citation type="journal article" date="2014" name="Mol. Biol. Evol.">
        <title>Massive expansion of Ubiquitination-related gene families within the Chlamydiae.</title>
        <authorList>
            <person name="Domman D."/>
            <person name="Collingro A."/>
            <person name="Lagkouvardos I."/>
            <person name="Gehre L."/>
            <person name="Weinmaier T."/>
            <person name="Rattei T."/>
            <person name="Subtil A."/>
            <person name="Horn M."/>
        </authorList>
    </citation>
    <scope>NUCLEOTIDE SEQUENCE [LARGE SCALE GENOMIC DNA]</scope>
    <source>
        <strain evidence="1 2">OEW1</strain>
    </source>
</reference>
<dbReference type="EMBL" id="JSAM01000019">
    <property type="protein sequence ID" value="KIA78484.1"/>
    <property type="molecule type" value="Genomic_DNA"/>
</dbReference>
<dbReference type="Gene3D" id="3.10.450.50">
    <property type="match status" value="1"/>
</dbReference>
<dbReference type="GO" id="GO:0030638">
    <property type="term" value="P:polyketide metabolic process"/>
    <property type="evidence" value="ECO:0007669"/>
    <property type="project" value="InterPro"/>
</dbReference>
<dbReference type="RefSeq" id="WP_013924603.1">
    <property type="nucleotide sequence ID" value="NZ_BAWW01000003.1"/>
</dbReference>
<dbReference type="AlphaFoldDB" id="A0A0C1EQL2"/>
<sequence length="146" mass="16563">MEHVQKAIGFLNAMEEGRWFDVFEMLDDDFKFYGSLPDPFDKGETVAFQQAIHQAFPDLSFKVKKIEEKNKKIFIDLGVTGTHTGPLKLPFPGFKTYPPSGARFSLPIEEAELIFRNDKVEIIRCTTHLHGGIFGILEQIGAENTE</sequence>
<comment type="caution">
    <text evidence="1">The sequence shown here is derived from an EMBL/GenBank/DDBJ whole genome shotgun (WGS) entry which is preliminary data.</text>
</comment>
<dbReference type="InterPro" id="IPR032710">
    <property type="entry name" value="NTF2-like_dom_sf"/>
</dbReference>